<keyword evidence="1 3" id="KW-0378">Hydrolase</keyword>
<dbReference type="PANTHER" id="PTHR21340">
    <property type="entry name" value="DIADENOSINE 5,5-P1,P4-TETRAPHOSPHATE PYROPHOSPHOHYDROLASE MUTT"/>
    <property type="match status" value="1"/>
</dbReference>
<gene>
    <name evidence="3" type="primary">rppH_2</name>
    <name evidence="3" type="ORF">BN1051_01326</name>
</gene>
<dbReference type="InterPro" id="IPR015797">
    <property type="entry name" value="NUDIX_hydrolase-like_dom_sf"/>
</dbReference>
<organism evidence="3">
    <name type="scientific">Arthrobacter saudimassiliensis</name>
    <dbReference type="NCBI Taxonomy" id="1461584"/>
    <lineage>
        <taxon>Bacteria</taxon>
        <taxon>Bacillati</taxon>
        <taxon>Actinomycetota</taxon>
        <taxon>Actinomycetes</taxon>
        <taxon>Micrococcales</taxon>
        <taxon>Micrococcaceae</taxon>
        <taxon>Arthrobacter</taxon>
    </lineage>
</organism>
<proteinExistence type="predicted"/>
<dbReference type="GO" id="GO:0004081">
    <property type="term" value="F:bis(5'-nucleosyl)-tetraphosphatase (asymmetrical) activity"/>
    <property type="evidence" value="ECO:0007669"/>
    <property type="project" value="TreeGrafter"/>
</dbReference>
<feature type="domain" description="Nudix hydrolase" evidence="2">
    <location>
        <begin position="1"/>
        <end position="150"/>
    </location>
</feature>
<accession>A0A078MT67</accession>
<protein>
    <submittedName>
        <fullName evidence="3">RNA pyrophosphohydrolase</fullName>
    </submittedName>
</protein>
<dbReference type="PROSITE" id="PS00893">
    <property type="entry name" value="NUDIX_BOX"/>
    <property type="match status" value="1"/>
</dbReference>
<evidence type="ECO:0000259" key="2">
    <source>
        <dbReference type="PROSITE" id="PS51462"/>
    </source>
</evidence>
<reference evidence="3" key="1">
    <citation type="submission" date="2014-07" db="EMBL/GenBank/DDBJ databases">
        <authorList>
            <person name="Urmite Genomes Urmite Genomes"/>
        </authorList>
    </citation>
    <scope>NUCLEOTIDE SEQUENCE</scope>
    <source>
        <strain evidence="3">11W110_air</strain>
    </source>
</reference>
<evidence type="ECO:0000313" key="3">
    <source>
        <dbReference type="EMBL" id="CEA07991.1"/>
    </source>
</evidence>
<sequence>MAVQSAGILLYRLRPDGPEFWLGHMGGPYWARKQDHAWSIPKGEVLPGEDPFTAARREFAEEMGHPAPEADYAGLGSFRQSSGKVVTVFTAEAEFSPAAISSNTFQLEWPRGSGRFREFPEMDDAGWFGAAEARRLLVKGQRPVLAALLHRLGR</sequence>
<evidence type="ECO:0000256" key="1">
    <source>
        <dbReference type="ARBA" id="ARBA00022801"/>
    </source>
</evidence>
<dbReference type="InterPro" id="IPR020084">
    <property type="entry name" value="NUDIX_hydrolase_CS"/>
</dbReference>
<dbReference type="PATRIC" id="fig|1461584.3.peg.1309"/>
<dbReference type="AlphaFoldDB" id="A0A078MT67"/>
<dbReference type="GO" id="GO:0006167">
    <property type="term" value="P:AMP biosynthetic process"/>
    <property type="evidence" value="ECO:0007669"/>
    <property type="project" value="TreeGrafter"/>
</dbReference>
<dbReference type="Gene3D" id="3.90.79.10">
    <property type="entry name" value="Nucleoside Triphosphate Pyrophosphohydrolase"/>
    <property type="match status" value="1"/>
</dbReference>
<dbReference type="PANTHER" id="PTHR21340:SF7">
    <property type="entry name" value="NUDIX HYDROLASE DOMAIN-CONTAINING PROTEIN"/>
    <property type="match status" value="1"/>
</dbReference>
<dbReference type="Pfam" id="PF00293">
    <property type="entry name" value="NUDIX"/>
    <property type="match status" value="1"/>
</dbReference>
<dbReference type="InterPro" id="IPR000086">
    <property type="entry name" value="NUDIX_hydrolase_dom"/>
</dbReference>
<dbReference type="InterPro" id="IPR051325">
    <property type="entry name" value="Nudix_hydrolase_domain"/>
</dbReference>
<dbReference type="GO" id="GO:0006754">
    <property type="term" value="P:ATP biosynthetic process"/>
    <property type="evidence" value="ECO:0007669"/>
    <property type="project" value="TreeGrafter"/>
</dbReference>
<dbReference type="SUPFAM" id="SSF55811">
    <property type="entry name" value="Nudix"/>
    <property type="match status" value="1"/>
</dbReference>
<dbReference type="CDD" id="cd04662">
    <property type="entry name" value="NUDIX_Hydrolase"/>
    <property type="match status" value="1"/>
</dbReference>
<dbReference type="EMBL" id="LN483070">
    <property type="protein sequence ID" value="CEA07991.1"/>
    <property type="molecule type" value="Genomic_DNA"/>
</dbReference>
<dbReference type="PROSITE" id="PS51462">
    <property type="entry name" value="NUDIX"/>
    <property type="match status" value="1"/>
</dbReference>
<name>A0A078MT67_9MICC</name>